<reference evidence="4 5" key="1">
    <citation type="submission" date="2019-08" db="EMBL/GenBank/DDBJ databases">
        <authorList>
            <person name="Dhanesh K."/>
            <person name="Kumar G."/>
            <person name="Sasikala C."/>
            <person name="Venkata Ramana C."/>
        </authorList>
    </citation>
    <scope>NUCLEOTIDE SEQUENCE [LARGE SCALE GENOMIC DNA]</scope>
    <source>
        <strain evidence="4 5">JC645</strain>
    </source>
</reference>
<dbReference type="InterPro" id="IPR022655">
    <property type="entry name" value="DUF1553"/>
</dbReference>
<accession>A0A5M6D6B5</accession>
<name>A0A5M6D6B5_9BACT</name>
<keyword evidence="1" id="KW-0732">Signal</keyword>
<dbReference type="EMBL" id="VWOX01000008">
    <property type="protein sequence ID" value="KAA5542286.1"/>
    <property type="molecule type" value="Genomic_DNA"/>
</dbReference>
<feature type="domain" description="DUF1549" evidence="2">
    <location>
        <begin position="46"/>
        <end position="217"/>
    </location>
</feature>
<feature type="domain" description="DUF1553" evidence="3">
    <location>
        <begin position="263"/>
        <end position="389"/>
    </location>
</feature>
<evidence type="ECO:0000256" key="1">
    <source>
        <dbReference type="SAM" id="SignalP"/>
    </source>
</evidence>
<protein>
    <submittedName>
        <fullName evidence="4">DUF1549 domain-containing protein</fullName>
    </submittedName>
</protein>
<dbReference type="InterPro" id="IPR011444">
    <property type="entry name" value="DUF1549"/>
</dbReference>
<dbReference type="PANTHER" id="PTHR35889">
    <property type="entry name" value="CYCLOINULO-OLIGOSACCHARIDE FRUCTANOTRANSFERASE-RELATED"/>
    <property type="match status" value="1"/>
</dbReference>
<dbReference type="Proteomes" id="UP000324479">
    <property type="component" value="Unassembled WGS sequence"/>
</dbReference>
<comment type="caution">
    <text evidence="4">The sequence shown here is derived from an EMBL/GenBank/DDBJ whole genome shotgun (WGS) entry which is preliminary data.</text>
</comment>
<proteinExistence type="predicted"/>
<dbReference type="RefSeq" id="WP_150077433.1">
    <property type="nucleotide sequence ID" value="NZ_VWOX01000008.1"/>
</dbReference>
<sequence length="513" mass="56793">MTFRWIACVLSIAMWCAAPFCFAVERRPQELSKQIDQTLFGGDGERHREPADDATYLRRLSLDLLGRIPTVAEVRQFLDDRSDSKRQQAVQRMLDSGAYPRNMATFWRRGWVPQADTPEYAAVAEGFEQWLVKQLQQEVRYDDLVQAVITWDDDSSSPRGLDPRGFYHANDSRPANLAASATRAFLGINLDCAQCHDHPFARWSRQQFWQTAAFFVDSPHDADGAVKLPTIRIPETDVECQPRFLTAATKPTGAEYPDPGELRTQLADWMLAESENYLARNAVNRIWAHFFGHAIVEPIDDLSGTTAQQTERADLLDQLAQTFIDSGYDIDLLVQGIVLSDAYQVAAVPAGGHPGPARLAAGVSLGKVRGLTGEQLYDSLRTAAGLPAEATAVGSNRGSENRDAFVAKFYVERPHQAERSISQALAMMNGAFVNDLSSVEHNRLLASVASSPFLSAEEQIDTVFLAVLGRHATGDEMAAVNDRFKSHQGIGLEQNLGDLFWALVNGPEFNTNH</sequence>
<dbReference type="Pfam" id="PF07583">
    <property type="entry name" value="PSCyt2"/>
    <property type="match status" value="1"/>
</dbReference>
<dbReference type="PANTHER" id="PTHR35889:SF3">
    <property type="entry name" value="F-BOX DOMAIN-CONTAINING PROTEIN"/>
    <property type="match status" value="1"/>
</dbReference>
<dbReference type="Pfam" id="PF07587">
    <property type="entry name" value="PSD1"/>
    <property type="match status" value="1"/>
</dbReference>
<dbReference type="AlphaFoldDB" id="A0A5M6D6B5"/>
<feature type="chain" id="PRO_5024387039" evidence="1">
    <location>
        <begin position="24"/>
        <end position="513"/>
    </location>
</feature>
<evidence type="ECO:0000313" key="5">
    <source>
        <dbReference type="Proteomes" id="UP000324479"/>
    </source>
</evidence>
<feature type="signal peptide" evidence="1">
    <location>
        <begin position="1"/>
        <end position="23"/>
    </location>
</feature>
<evidence type="ECO:0000259" key="2">
    <source>
        <dbReference type="Pfam" id="PF07583"/>
    </source>
</evidence>
<evidence type="ECO:0000313" key="4">
    <source>
        <dbReference type="EMBL" id="KAA5542286.1"/>
    </source>
</evidence>
<keyword evidence="5" id="KW-1185">Reference proteome</keyword>
<evidence type="ECO:0000259" key="3">
    <source>
        <dbReference type="Pfam" id="PF07587"/>
    </source>
</evidence>
<organism evidence="4 5">
    <name type="scientific">Roseiconus nitratireducens</name>
    <dbReference type="NCBI Taxonomy" id="2605748"/>
    <lineage>
        <taxon>Bacteria</taxon>
        <taxon>Pseudomonadati</taxon>
        <taxon>Planctomycetota</taxon>
        <taxon>Planctomycetia</taxon>
        <taxon>Pirellulales</taxon>
        <taxon>Pirellulaceae</taxon>
        <taxon>Roseiconus</taxon>
    </lineage>
</organism>
<gene>
    <name evidence="4" type="ORF">FYK55_15925</name>
</gene>